<dbReference type="EMBL" id="JAGFPW010000005">
    <property type="protein sequence ID" value="MBO3794273.1"/>
    <property type="molecule type" value="Genomic_DNA"/>
</dbReference>
<reference evidence="1" key="1">
    <citation type="submission" date="2021-03" db="EMBL/GenBank/DDBJ databases">
        <title>Isolation of Bacillus subtilis from fermented food sample.</title>
        <authorList>
            <person name="Lakshmanan V."/>
            <person name="Athira K."/>
            <person name="Rajagopal K."/>
        </authorList>
    </citation>
    <scope>NUCLEOTIDE SEQUENCE</scope>
    <source>
        <strain evidence="1">S1</strain>
    </source>
</reference>
<name>A0A8I1WFP8_BACIU</name>
<protein>
    <submittedName>
        <fullName evidence="1">Uncharacterized protein</fullName>
    </submittedName>
</protein>
<dbReference type="Proteomes" id="UP000665181">
    <property type="component" value="Unassembled WGS sequence"/>
</dbReference>
<dbReference type="RefSeq" id="WP_208556255.1">
    <property type="nucleotide sequence ID" value="NZ_JAGFPW010000005.1"/>
</dbReference>
<dbReference type="AlphaFoldDB" id="A0A8I1WFP8"/>
<evidence type="ECO:0000313" key="2">
    <source>
        <dbReference type="Proteomes" id="UP000665181"/>
    </source>
</evidence>
<accession>A0A8I1WFP8</accession>
<evidence type="ECO:0000313" key="1">
    <source>
        <dbReference type="EMBL" id="MBO3794273.1"/>
    </source>
</evidence>
<gene>
    <name evidence="1" type="ORF">J5227_08115</name>
</gene>
<organism evidence="1 2">
    <name type="scientific">Bacillus subtilis</name>
    <dbReference type="NCBI Taxonomy" id="1423"/>
    <lineage>
        <taxon>Bacteria</taxon>
        <taxon>Bacillati</taxon>
        <taxon>Bacillota</taxon>
        <taxon>Bacilli</taxon>
        <taxon>Bacillales</taxon>
        <taxon>Bacillaceae</taxon>
        <taxon>Bacillus</taxon>
    </lineage>
</organism>
<proteinExistence type="predicted"/>
<comment type="caution">
    <text evidence="1">The sequence shown here is derived from an EMBL/GenBank/DDBJ whole genome shotgun (WGS) entry which is preliminary data.</text>
</comment>
<dbReference type="Gene3D" id="3.30.2220.10">
    <property type="entry name" value="rbstp2171"/>
    <property type="match status" value="1"/>
</dbReference>
<sequence>MNEIKESLSGQDPILSAFQSAKSNQVEEEQLGLFENEGKEDIEKTNIQTDNTHIEKVYKGYDGTEYSEVEWLSPAINNGPTRKEIEDWKAKYSGLIYFVPFDGDVFIFRPLERPEYREVVSNTTLSALDREEVFTEKCVIYPDDFSLEKIKKGRAGIASLLAEMIMEKSGFVAQTAPIKL</sequence>